<dbReference type="OrthoDB" id="6774094at2759"/>
<keyword evidence="2" id="KW-1133">Transmembrane helix</keyword>
<keyword evidence="4" id="KW-1185">Reference proteome</keyword>
<organism evidence="3 4">
    <name type="scientific">Psylliodes chrysocephalus</name>
    <dbReference type="NCBI Taxonomy" id="3402493"/>
    <lineage>
        <taxon>Eukaryota</taxon>
        <taxon>Metazoa</taxon>
        <taxon>Ecdysozoa</taxon>
        <taxon>Arthropoda</taxon>
        <taxon>Hexapoda</taxon>
        <taxon>Insecta</taxon>
        <taxon>Pterygota</taxon>
        <taxon>Neoptera</taxon>
        <taxon>Endopterygota</taxon>
        <taxon>Coleoptera</taxon>
        <taxon>Polyphaga</taxon>
        <taxon>Cucujiformia</taxon>
        <taxon>Chrysomeloidea</taxon>
        <taxon>Chrysomelidae</taxon>
        <taxon>Galerucinae</taxon>
        <taxon>Alticini</taxon>
        <taxon>Psylliodes</taxon>
    </lineage>
</organism>
<evidence type="ECO:0000256" key="1">
    <source>
        <dbReference type="SAM" id="MobiDB-lite"/>
    </source>
</evidence>
<accession>A0A9P0CUS6</accession>
<reference evidence="3" key="1">
    <citation type="submission" date="2022-01" db="EMBL/GenBank/DDBJ databases">
        <authorList>
            <person name="King R."/>
        </authorList>
    </citation>
    <scope>NUCLEOTIDE SEQUENCE</scope>
</reference>
<keyword evidence="2" id="KW-0472">Membrane</keyword>
<keyword evidence="2" id="KW-0812">Transmembrane</keyword>
<dbReference type="Proteomes" id="UP001153636">
    <property type="component" value="Chromosome 2"/>
</dbReference>
<evidence type="ECO:0000313" key="3">
    <source>
        <dbReference type="EMBL" id="CAH1106485.1"/>
    </source>
</evidence>
<proteinExistence type="predicted"/>
<feature type="region of interest" description="Disordered" evidence="1">
    <location>
        <begin position="1"/>
        <end position="21"/>
    </location>
</feature>
<feature type="compositionally biased region" description="Basic residues" evidence="1">
    <location>
        <begin position="1"/>
        <end position="20"/>
    </location>
</feature>
<protein>
    <submittedName>
        <fullName evidence="3">Uncharacterized protein</fullName>
    </submittedName>
</protein>
<evidence type="ECO:0000256" key="2">
    <source>
        <dbReference type="SAM" id="Phobius"/>
    </source>
</evidence>
<feature type="transmembrane region" description="Helical" evidence="2">
    <location>
        <begin position="90"/>
        <end position="111"/>
    </location>
</feature>
<gene>
    <name evidence="3" type="ORF">PSYICH_LOCUS6513</name>
</gene>
<dbReference type="EMBL" id="OV651814">
    <property type="protein sequence ID" value="CAH1106485.1"/>
    <property type="molecule type" value="Genomic_DNA"/>
</dbReference>
<dbReference type="AlphaFoldDB" id="A0A9P0CUS6"/>
<evidence type="ECO:0000313" key="4">
    <source>
        <dbReference type="Proteomes" id="UP001153636"/>
    </source>
</evidence>
<name>A0A9P0CUS6_9CUCU</name>
<sequence>MFAKGKKHLNSDKKIKKARKPGNNCKYNYKCFERVTEKDRACILKKFNEIGDKILQDTYLSGLILVFSVSRVQTKDGSGHSRTVSNKYSFIKPFSFLFLYLFCILLLFTGAPW</sequence>